<protein>
    <recommendedName>
        <fullName evidence="3">DUF4283 domain-containing protein</fullName>
    </recommendedName>
</protein>
<proteinExistence type="predicted"/>
<keyword evidence="2" id="KW-1185">Reference proteome</keyword>
<dbReference type="AlphaFoldDB" id="A0AAV9C5P2"/>
<sequence>MGRGRAMVRLPNSAAKEFLLQAEGLQVPNGSLTFKPISFGTGIEGNEGALEDFFIRGLPLIWRSEEVIRKVAEKLGWLQSFEEVVQPDEPFPLIRVSVWVRKGFTPPSSIEVALEGWTVRVEVLRGASSRVLSFVEVVSKGTKGGSGCFGKAPCGRYPSVWEKGEPSKVAAVPDGGLQKLPARSESKVTQVVKSRSSGCQSDRERVFEKASVVAGKATPCQESSKRSARCQSAVRLIPDGGPSEEQILHRALSTAISPALQILQESLIEKVECLSGDRCLRSRGAQLAFFPRGGSIPEVELVLNHGSGHNNRSGSGISLLSEPSIHPSLGPGSWANFFDEMGCLKWQWCPHTTEGESEARRAIFGSPPMTPAQQLSGGSISSAAPQTQVNLRLKSIVVGRTEHSGSSSKASCESQGSLVGGNFLCLEEGVLSVCGSPQALKDDREALETVAEQSPERDCTKLPSAERFVNSPGCQKVCSVGVILNNNATKGRLKVFLGPSRRFDRWDGVSQFESEDEAP</sequence>
<dbReference type="Proteomes" id="UP001180020">
    <property type="component" value="Unassembled WGS sequence"/>
</dbReference>
<evidence type="ECO:0000313" key="2">
    <source>
        <dbReference type="Proteomes" id="UP001180020"/>
    </source>
</evidence>
<evidence type="ECO:0008006" key="3">
    <source>
        <dbReference type="Google" id="ProtNLM"/>
    </source>
</evidence>
<comment type="caution">
    <text evidence="1">The sequence shown here is derived from an EMBL/GenBank/DDBJ whole genome shotgun (WGS) entry which is preliminary data.</text>
</comment>
<gene>
    <name evidence="1" type="ORF">QJS10_CPB21g01444</name>
</gene>
<dbReference type="EMBL" id="JAUJYO010000021">
    <property type="protein sequence ID" value="KAK1284027.1"/>
    <property type="molecule type" value="Genomic_DNA"/>
</dbReference>
<accession>A0AAV9C5P2</accession>
<evidence type="ECO:0000313" key="1">
    <source>
        <dbReference type="EMBL" id="KAK1284027.1"/>
    </source>
</evidence>
<reference evidence="1" key="1">
    <citation type="journal article" date="2023" name="Nat. Commun.">
        <title>Diploid and tetraploid genomes of Acorus and the evolution of monocots.</title>
        <authorList>
            <person name="Ma L."/>
            <person name="Liu K.W."/>
            <person name="Li Z."/>
            <person name="Hsiao Y.Y."/>
            <person name="Qi Y."/>
            <person name="Fu T."/>
            <person name="Tang G.D."/>
            <person name="Zhang D."/>
            <person name="Sun W.H."/>
            <person name="Liu D.K."/>
            <person name="Li Y."/>
            <person name="Chen G.Z."/>
            <person name="Liu X.D."/>
            <person name="Liao X.Y."/>
            <person name="Jiang Y.T."/>
            <person name="Yu X."/>
            <person name="Hao Y."/>
            <person name="Huang J."/>
            <person name="Zhao X.W."/>
            <person name="Ke S."/>
            <person name="Chen Y.Y."/>
            <person name="Wu W.L."/>
            <person name="Hsu J.L."/>
            <person name="Lin Y.F."/>
            <person name="Huang M.D."/>
            <person name="Li C.Y."/>
            <person name="Huang L."/>
            <person name="Wang Z.W."/>
            <person name="Zhao X."/>
            <person name="Zhong W.Y."/>
            <person name="Peng D.H."/>
            <person name="Ahmad S."/>
            <person name="Lan S."/>
            <person name="Zhang J.S."/>
            <person name="Tsai W.C."/>
            <person name="Van de Peer Y."/>
            <person name="Liu Z.J."/>
        </authorList>
    </citation>
    <scope>NUCLEOTIDE SEQUENCE</scope>
    <source>
        <strain evidence="1">CP</strain>
    </source>
</reference>
<name>A0AAV9C5P2_ACOCL</name>
<reference evidence="1" key="2">
    <citation type="submission" date="2023-06" db="EMBL/GenBank/DDBJ databases">
        <authorList>
            <person name="Ma L."/>
            <person name="Liu K.-W."/>
            <person name="Li Z."/>
            <person name="Hsiao Y.-Y."/>
            <person name="Qi Y."/>
            <person name="Fu T."/>
            <person name="Tang G."/>
            <person name="Zhang D."/>
            <person name="Sun W.-H."/>
            <person name="Liu D.-K."/>
            <person name="Li Y."/>
            <person name="Chen G.-Z."/>
            <person name="Liu X.-D."/>
            <person name="Liao X.-Y."/>
            <person name="Jiang Y.-T."/>
            <person name="Yu X."/>
            <person name="Hao Y."/>
            <person name="Huang J."/>
            <person name="Zhao X.-W."/>
            <person name="Ke S."/>
            <person name="Chen Y.-Y."/>
            <person name="Wu W.-L."/>
            <person name="Hsu J.-L."/>
            <person name="Lin Y.-F."/>
            <person name="Huang M.-D."/>
            <person name="Li C.-Y."/>
            <person name="Huang L."/>
            <person name="Wang Z.-W."/>
            <person name="Zhao X."/>
            <person name="Zhong W.-Y."/>
            <person name="Peng D.-H."/>
            <person name="Ahmad S."/>
            <person name="Lan S."/>
            <person name="Zhang J.-S."/>
            <person name="Tsai W.-C."/>
            <person name="Van De Peer Y."/>
            <person name="Liu Z.-J."/>
        </authorList>
    </citation>
    <scope>NUCLEOTIDE SEQUENCE</scope>
    <source>
        <strain evidence="1">CP</strain>
        <tissue evidence="1">Leaves</tissue>
    </source>
</reference>
<organism evidence="1 2">
    <name type="scientific">Acorus calamus</name>
    <name type="common">Sweet flag</name>
    <dbReference type="NCBI Taxonomy" id="4465"/>
    <lineage>
        <taxon>Eukaryota</taxon>
        <taxon>Viridiplantae</taxon>
        <taxon>Streptophyta</taxon>
        <taxon>Embryophyta</taxon>
        <taxon>Tracheophyta</taxon>
        <taxon>Spermatophyta</taxon>
        <taxon>Magnoliopsida</taxon>
        <taxon>Liliopsida</taxon>
        <taxon>Acoraceae</taxon>
        <taxon>Acorus</taxon>
    </lineage>
</organism>